<proteinExistence type="predicted"/>
<gene>
    <name evidence="1" type="ORF">GCM10023213_47530</name>
</gene>
<evidence type="ECO:0000313" key="1">
    <source>
        <dbReference type="EMBL" id="GAA5149612.1"/>
    </source>
</evidence>
<dbReference type="InterPro" id="IPR036691">
    <property type="entry name" value="Endo/exonu/phosph_ase_sf"/>
</dbReference>
<dbReference type="Proteomes" id="UP001499852">
    <property type="component" value="Unassembled WGS sequence"/>
</dbReference>
<dbReference type="Gene3D" id="3.60.10.10">
    <property type="entry name" value="Endonuclease/exonuclease/phosphatase"/>
    <property type="match status" value="1"/>
</dbReference>
<keyword evidence="2" id="KW-1185">Reference proteome</keyword>
<sequence>MWAGEGLSLSVVRLPDGMRLYLANTHLHARYGPEMYHATQLALAGQLLPWVQRVKATGWLALWMRDWNSRVTTDVMMPLQEAVSWQLLNTENSRMDHLFGSGLGWDWEVISQGKLNGHLADAPEAPWSDHEACWVDVELRRGLNGSGP</sequence>
<organism evidence="1 2">
    <name type="scientific">Prosthecobacter algae</name>
    <dbReference type="NCBI Taxonomy" id="1144682"/>
    <lineage>
        <taxon>Bacteria</taxon>
        <taxon>Pseudomonadati</taxon>
        <taxon>Verrucomicrobiota</taxon>
        <taxon>Verrucomicrobiia</taxon>
        <taxon>Verrucomicrobiales</taxon>
        <taxon>Verrucomicrobiaceae</taxon>
        <taxon>Prosthecobacter</taxon>
    </lineage>
</organism>
<dbReference type="SUPFAM" id="SSF56219">
    <property type="entry name" value="DNase I-like"/>
    <property type="match status" value="1"/>
</dbReference>
<protein>
    <recommendedName>
        <fullName evidence="3">Endonuclease/Exonuclease/phosphatase family protein</fullName>
    </recommendedName>
</protein>
<name>A0ABP9PR74_9BACT</name>
<reference evidence="2" key="1">
    <citation type="journal article" date="2019" name="Int. J. Syst. Evol. Microbiol.">
        <title>The Global Catalogue of Microorganisms (GCM) 10K type strain sequencing project: providing services to taxonomists for standard genome sequencing and annotation.</title>
        <authorList>
            <consortium name="The Broad Institute Genomics Platform"/>
            <consortium name="The Broad Institute Genome Sequencing Center for Infectious Disease"/>
            <person name="Wu L."/>
            <person name="Ma J."/>
        </authorList>
    </citation>
    <scope>NUCLEOTIDE SEQUENCE [LARGE SCALE GENOMIC DNA]</scope>
    <source>
        <strain evidence="2">JCM 18053</strain>
    </source>
</reference>
<accession>A0ABP9PR74</accession>
<evidence type="ECO:0008006" key="3">
    <source>
        <dbReference type="Google" id="ProtNLM"/>
    </source>
</evidence>
<evidence type="ECO:0000313" key="2">
    <source>
        <dbReference type="Proteomes" id="UP001499852"/>
    </source>
</evidence>
<dbReference type="EMBL" id="BAABIA010000015">
    <property type="protein sequence ID" value="GAA5149612.1"/>
    <property type="molecule type" value="Genomic_DNA"/>
</dbReference>
<comment type="caution">
    <text evidence="1">The sequence shown here is derived from an EMBL/GenBank/DDBJ whole genome shotgun (WGS) entry which is preliminary data.</text>
</comment>